<feature type="transmembrane region" description="Helical" evidence="1">
    <location>
        <begin position="47"/>
        <end position="64"/>
    </location>
</feature>
<evidence type="ECO:0000313" key="2">
    <source>
        <dbReference type="EMBL" id="EAX48481.1"/>
    </source>
</evidence>
<keyword evidence="1" id="KW-0472">Membrane</keyword>
<accession>A1HNE7</accession>
<name>A1HNE7_9FIRM</name>
<dbReference type="Proteomes" id="UP000005139">
    <property type="component" value="Unassembled WGS sequence"/>
</dbReference>
<dbReference type="EMBL" id="AAWL01000003">
    <property type="protein sequence ID" value="EAX48481.1"/>
    <property type="molecule type" value="Genomic_DNA"/>
</dbReference>
<keyword evidence="1" id="KW-1133">Transmembrane helix</keyword>
<dbReference type="AlphaFoldDB" id="A1HNE7"/>
<evidence type="ECO:0000313" key="3">
    <source>
        <dbReference type="Proteomes" id="UP000005139"/>
    </source>
</evidence>
<keyword evidence="3" id="KW-1185">Reference proteome</keyword>
<evidence type="ECO:0000256" key="1">
    <source>
        <dbReference type="SAM" id="Phobius"/>
    </source>
</evidence>
<sequence length="111" mass="13032">MPVMNWFDFIFRIFVFCISLPFGAVFALIPAAFDGEILNQIGIPLDWGRWIMGIIATLWFCLYMQAQIFPSEAEIEELIKNPEKLKTDHQERQTNANPLIWFLLGYWFGKK</sequence>
<gene>
    <name evidence="2" type="ORF">TcarDRAFT_2431</name>
</gene>
<protein>
    <submittedName>
        <fullName evidence="2">Uncharacterized protein</fullName>
    </submittedName>
</protein>
<reference evidence="2 3" key="1">
    <citation type="submission" date="2007-01" db="EMBL/GenBank/DDBJ databases">
        <title>Annotation of the draft genome assembly of Thermosinus carboxydivorans Nor1.</title>
        <authorList>
            <consortium name="US DOE Joint Genome Institute (JGI-ORNL)"/>
            <person name="Larimer F."/>
            <person name="Land M."/>
            <person name="Hauser L."/>
        </authorList>
    </citation>
    <scope>NUCLEOTIDE SEQUENCE [LARGE SCALE GENOMIC DNA]</scope>
    <source>
        <strain evidence="2 3">Nor1</strain>
    </source>
</reference>
<organism evidence="2 3">
    <name type="scientific">Thermosinus carboxydivorans Nor1</name>
    <dbReference type="NCBI Taxonomy" id="401526"/>
    <lineage>
        <taxon>Bacteria</taxon>
        <taxon>Bacillati</taxon>
        <taxon>Bacillota</taxon>
        <taxon>Negativicutes</taxon>
        <taxon>Selenomonadales</taxon>
        <taxon>Sporomusaceae</taxon>
        <taxon>Thermosinus</taxon>
    </lineage>
</organism>
<comment type="caution">
    <text evidence="2">The sequence shown here is derived from an EMBL/GenBank/DDBJ whole genome shotgun (WGS) entry which is preliminary data.</text>
</comment>
<proteinExistence type="predicted"/>
<feature type="transmembrane region" description="Helical" evidence="1">
    <location>
        <begin position="9"/>
        <end position="32"/>
    </location>
</feature>
<keyword evidence="1" id="KW-0812">Transmembrane</keyword>
<reference evidence="2 3" key="2">
    <citation type="submission" date="2007-01" db="EMBL/GenBank/DDBJ databases">
        <title>Sequencing of the draft genome and assembly of Thermosinus carboxydivorans Nor1.</title>
        <authorList>
            <consortium name="US DOE Joint Genome Institute (JGI-PGF)"/>
            <person name="Copeland A."/>
            <person name="Lucas S."/>
            <person name="Lapidus A."/>
            <person name="Barry K."/>
            <person name="Glavina del Rio T."/>
            <person name="Dalin E."/>
            <person name="Tice H."/>
            <person name="Bruce D."/>
            <person name="Pitluck S."/>
            <person name="Richardson P."/>
        </authorList>
    </citation>
    <scope>NUCLEOTIDE SEQUENCE [LARGE SCALE GENOMIC DNA]</scope>
    <source>
        <strain evidence="2 3">Nor1</strain>
    </source>
</reference>